<evidence type="ECO:0000256" key="6">
    <source>
        <dbReference type="ARBA" id="ARBA00023125"/>
    </source>
</evidence>
<evidence type="ECO:0000256" key="5">
    <source>
        <dbReference type="ARBA" id="ARBA00023015"/>
    </source>
</evidence>
<dbReference type="Gene3D" id="1.10.10.10">
    <property type="entry name" value="Winged helix-like DNA-binding domain superfamily/Winged helix DNA-binding domain"/>
    <property type="match status" value="1"/>
</dbReference>
<dbReference type="SUPFAM" id="SSF46785">
    <property type="entry name" value="Winged helix' DNA-binding domain"/>
    <property type="match status" value="1"/>
</dbReference>
<dbReference type="InterPro" id="IPR015421">
    <property type="entry name" value="PyrdxlP-dep_Trfase_major"/>
</dbReference>
<evidence type="ECO:0000259" key="8">
    <source>
        <dbReference type="PROSITE" id="PS50949"/>
    </source>
</evidence>
<dbReference type="InterPro" id="IPR004839">
    <property type="entry name" value="Aminotransferase_I/II_large"/>
</dbReference>
<dbReference type="Pfam" id="PF00392">
    <property type="entry name" value="GntR"/>
    <property type="match status" value="1"/>
</dbReference>
<reference evidence="9 10" key="1">
    <citation type="submission" date="2023-03" db="EMBL/GenBank/DDBJ databases">
        <title>Bacillus Genome Sequencing.</title>
        <authorList>
            <person name="Dunlap C."/>
        </authorList>
    </citation>
    <scope>NUCLEOTIDE SEQUENCE [LARGE SCALE GENOMIC DNA]</scope>
    <source>
        <strain evidence="9 10">NRS-1717</strain>
    </source>
</reference>
<dbReference type="InterPro" id="IPR036390">
    <property type="entry name" value="WH_DNA-bd_sf"/>
</dbReference>
<keyword evidence="4" id="KW-0663">Pyridoxal phosphate</keyword>
<gene>
    <name evidence="9" type="ORF">P9271_04520</name>
</gene>
<dbReference type="InterPro" id="IPR015424">
    <property type="entry name" value="PyrdxlP-dep_Trfase"/>
</dbReference>
<dbReference type="Proteomes" id="UP001342826">
    <property type="component" value="Unassembled WGS sequence"/>
</dbReference>
<dbReference type="InterPro" id="IPR000524">
    <property type="entry name" value="Tscrpt_reg_HTH_GntR"/>
</dbReference>
<keyword evidence="3 9" id="KW-0808">Transferase</keyword>
<dbReference type="RefSeq" id="WP_066231328.1">
    <property type="nucleotide sequence ID" value="NZ_JARTFQ010000010.1"/>
</dbReference>
<keyword evidence="5" id="KW-0805">Transcription regulation</keyword>
<dbReference type="PANTHER" id="PTHR46577">
    <property type="entry name" value="HTH-TYPE TRANSCRIPTIONAL REGULATORY PROTEIN GABR"/>
    <property type="match status" value="1"/>
</dbReference>
<evidence type="ECO:0000313" key="10">
    <source>
        <dbReference type="Proteomes" id="UP001342826"/>
    </source>
</evidence>
<evidence type="ECO:0000256" key="4">
    <source>
        <dbReference type="ARBA" id="ARBA00022898"/>
    </source>
</evidence>
<evidence type="ECO:0000256" key="1">
    <source>
        <dbReference type="ARBA" id="ARBA00001933"/>
    </source>
</evidence>
<proteinExistence type="inferred from homology"/>
<dbReference type="Gene3D" id="3.40.640.10">
    <property type="entry name" value="Type I PLP-dependent aspartate aminotransferase-like (Major domain)"/>
    <property type="match status" value="1"/>
</dbReference>
<sequence>MRKYESIYDKLRQLIQTNGLHSGAKLPSIRILSKQFLCSKSTVLTALKKLEDQHLIYAVPKSGYYVVDHQPPYIPAADDSIDFATSSPTWHAFPYKDFQHCINKAIDTYQEDLFRYGTPNGLPSLITEVKKLLETYQVFTKKDNIFITSGVQQALTLLSLMPFPNNRKTILVEQPSYHLYMDFIKTYQLQAIGIQRTTNGIDLNQLEKIFRQDNIKFFYSMPRFHNPLGTSYNRKEKESILRLASKYDVYIIEDDYLADFEQNKKIDPLFTNDVHERVIYLKSFSKIMFPGLRIGLAILPNALKTSFQKYKNTIDIDSSMISQAALELYLKSGMFERYRTQVSEAYTRRAKVLRQSLELHLPMYKKPLETSMHSHIILPKQVDINSLIHHLADHNILIDTIQGNYLDGFYREKILKLNVSNTEEYKIEAGIKAIAAALNNNKNHFF</sequence>
<dbReference type="SMART" id="SM00345">
    <property type="entry name" value="HTH_GNTR"/>
    <property type="match status" value="1"/>
</dbReference>
<dbReference type="GeneID" id="301141779"/>
<dbReference type="InterPro" id="IPR036388">
    <property type="entry name" value="WH-like_DNA-bd_sf"/>
</dbReference>
<accession>A0ABU6NTX3</accession>
<keyword evidence="10" id="KW-1185">Reference proteome</keyword>
<dbReference type="InterPro" id="IPR051446">
    <property type="entry name" value="HTH_trans_reg/aminotransferase"/>
</dbReference>
<evidence type="ECO:0000256" key="3">
    <source>
        <dbReference type="ARBA" id="ARBA00022576"/>
    </source>
</evidence>
<dbReference type="CDD" id="cd07377">
    <property type="entry name" value="WHTH_GntR"/>
    <property type="match status" value="1"/>
</dbReference>
<comment type="similarity">
    <text evidence="2">In the C-terminal section; belongs to the class-I pyridoxal-phosphate-dependent aminotransferase family.</text>
</comment>
<name>A0ABU6NTX3_9BACI</name>
<feature type="domain" description="HTH gntR-type" evidence="8">
    <location>
        <begin position="1"/>
        <end position="69"/>
    </location>
</feature>
<evidence type="ECO:0000256" key="2">
    <source>
        <dbReference type="ARBA" id="ARBA00005384"/>
    </source>
</evidence>
<dbReference type="EMBL" id="JARTFS010000004">
    <property type="protein sequence ID" value="MED4400595.1"/>
    <property type="molecule type" value="Genomic_DNA"/>
</dbReference>
<dbReference type="SUPFAM" id="SSF53383">
    <property type="entry name" value="PLP-dependent transferases"/>
    <property type="match status" value="1"/>
</dbReference>
<keyword evidence="3 9" id="KW-0032">Aminotransferase</keyword>
<evidence type="ECO:0000313" key="9">
    <source>
        <dbReference type="EMBL" id="MED4400595.1"/>
    </source>
</evidence>
<dbReference type="GO" id="GO:0008483">
    <property type="term" value="F:transaminase activity"/>
    <property type="evidence" value="ECO:0007669"/>
    <property type="project" value="UniProtKB-KW"/>
</dbReference>
<dbReference type="Pfam" id="PF00155">
    <property type="entry name" value="Aminotran_1_2"/>
    <property type="match status" value="1"/>
</dbReference>
<organism evidence="9 10">
    <name type="scientific">Metabacillus fastidiosus</name>
    <dbReference type="NCBI Taxonomy" id="1458"/>
    <lineage>
        <taxon>Bacteria</taxon>
        <taxon>Bacillati</taxon>
        <taxon>Bacillota</taxon>
        <taxon>Bacilli</taxon>
        <taxon>Bacillales</taxon>
        <taxon>Bacillaceae</taxon>
        <taxon>Metabacillus</taxon>
    </lineage>
</organism>
<dbReference type="PROSITE" id="PS50949">
    <property type="entry name" value="HTH_GNTR"/>
    <property type="match status" value="1"/>
</dbReference>
<keyword evidence="7" id="KW-0804">Transcription</keyword>
<protein>
    <submittedName>
        <fullName evidence="9">PLP-dependent aminotransferase family protein</fullName>
    </submittedName>
</protein>
<comment type="cofactor">
    <cofactor evidence="1">
        <name>pyridoxal 5'-phosphate</name>
        <dbReference type="ChEBI" id="CHEBI:597326"/>
    </cofactor>
</comment>
<evidence type="ECO:0000256" key="7">
    <source>
        <dbReference type="ARBA" id="ARBA00023163"/>
    </source>
</evidence>
<dbReference type="PANTHER" id="PTHR46577:SF1">
    <property type="entry name" value="HTH-TYPE TRANSCRIPTIONAL REGULATORY PROTEIN GABR"/>
    <property type="match status" value="1"/>
</dbReference>
<dbReference type="CDD" id="cd00609">
    <property type="entry name" value="AAT_like"/>
    <property type="match status" value="1"/>
</dbReference>
<keyword evidence="6" id="KW-0238">DNA-binding</keyword>
<comment type="caution">
    <text evidence="9">The sequence shown here is derived from an EMBL/GenBank/DDBJ whole genome shotgun (WGS) entry which is preliminary data.</text>
</comment>